<name>A0AA38ME70_9CUCU</name>
<evidence type="ECO:0000256" key="1">
    <source>
        <dbReference type="ARBA" id="ARBA00023157"/>
    </source>
</evidence>
<dbReference type="AlphaFoldDB" id="A0AA38ME70"/>
<dbReference type="CDD" id="cd00190">
    <property type="entry name" value="Tryp_SPc"/>
    <property type="match status" value="1"/>
</dbReference>
<dbReference type="Proteomes" id="UP001168821">
    <property type="component" value="Unassembled WGS sequence"/>
</dbReference>
<feature type="domain" description="Peptidase S1" evidence="2">
    <location>
        <begin position="10"/>
        <end position="240"/>
    </location>
</feature>
<sequence length="241" mass="26189">MQLVAAEVRVINGQNATKGQFPWQVGILKIKSNMELLFCGGTIISEEWVLTSANCLYDAQELGVYSGVVDITDFDRVISTSSDYIIHEDFDSLTLQNDIGVIHLDPPLVFSDYTSAVVLSDEKLQPGTDAIVTGWGHSTHDYAANVTDILQYASVSVLDNSDCEKIYGDVISPSIVCAIGDNPVKNPCFGDAGGPLVVNIDAYPLHVAIFSFVSAEGCDSYPSGYTRTAYFRNWIKEKTGV</sequence>
<dbReference type="InterPro" id="IPR001314">
    <property type="entry name" value="Peptidase_S1A"/>
</dbReference>
<keyword evidence="4" id="KW-1185">Reference proteome</keyword>
<dbReference type="InterPro" id="IPR001254">
    <property type="entry name" value="Trypsin_dom"/>
</dbReference>
<gene>
    <name evidence="3" type="ORF">Zmor_018864</name>
</gene>
<reference evidence="3" key="1">
    <citation type="journal article" date="2023" name="G3 (Bethesda)">
        <title>Whole genome assemblies of Zophobas morio and Tenebrio molitor.</title>
        <authorList>
            <person name="Kaur S."/>
            <person name="Stinson S.A."/>
            <person name="diCenzo G.C."/>
        </authorList>
    </citation>
    <scope>NUCLEOTIDE SEQUENCE</scope>
    <source>
        <strain evidence="3">QUZm001</strain>
    </source>
</reference>
<dbReference type="PANTHER" id="PTHR24252:SF7">
    <property type="entry name" value="HYALIN"/>
    <property type="match status" value="1"/>
</dbReference>
<dbReference type="SUPFAM" id="SSF50494">
    <property type="entry name" value="Trypsin-like serine proteases"/>
    <property type="match status" value="1"/>
</dbReference>
<accession>A0AA38ME70</accession>
<dbReference type="FunFam" id="2.40.10.10:FF:000068">
    <property type="entry name" value="transmembrane protease serine 2"/>
    <property type="match status" value="1"/>
</dbReference>
<keyword evidence="1" id="KW-1015">Disulfide bond</keyword>
<protein>
    <recommendedName>
        <fullName evidence="2">Peptidase S1 domain-containing protein</fullName>
    </recommendedName>
</protein>
<dbReference type="EMBL" id="JALNTZ010000005">
    <property type="protein sequence ID" value="KAJ3652941.1"/>
    <property type="molecule type" value="Genomic_DNA"/>
</dbReference>
<evidence type="ECO:0000313" key="3">
    <source>
        <dbReference type="EMBL" id="KAJ3652941.1"/>
    </source>
</evidence>
<dbReference type="SMART" id="SM00020">
    <property type="entry name" value="Tryp_SPc"/>
    <property type="match status" value="1"/>
</dbReference>
<comment type="caution">
    <text evidence="3">The sequence shown here is derived from an EMBL/GenBank/DDBJ whole genome shotgun (WGS) entry which is preliminary data.</text>
</comment>
<dbReference type="PROSITE" id="PS50240">
    <property type="entry name" value="TRYPSIN_DOM"/>
    <property type="match status" value="1"/>
</dbReference>
<evidence type="ECO:0000313" key="4">
    <source>
        <dbReference type="Proteomes" id="UP001168821"/>
    </source>
</evidence>
<dbReference type="GO" id="GO:0006508">
    <property type="term" value="P:proteolysis"/>
    <property type="evidence" value="ECO:0007669"/>
    <property type="project" value="InterPro"/>
</dbReference>
<dbReference type="PRINTS" id="PR00722">
    <property type="entry name" value="CHYMOTRYPSIN"/>
</dbReference>
<dbReference type="PANTHER" id="PTHR24252">
    <property type="entry name" value="ACROSIN-RELATED"/>
    <property type="match status" value="1"/>
</dbReference>
<dbReference type="Gene3D" id="2.40.10.10">
    <property type="entry name" value="Trypsin-like serine proteases"/>
    <property type="match status" value="1"/>
</dbReference>
<dbReference type="InterPro" id="IPR009003">
    <property type="entry name" value="Peptidase_S1_PA"/>
</dbReference>
<dbReference type="InterPro" id="IPR043504">
    <property type="entry name" value="Peptidase_S1_PA_chymotrypsin"/>
</dbReference>
<proteinExistence type="predicted"/>
<organism evidence="3 4">
    <name type="scientific">Zophobas morio</name>
    <dbReference type="NCBI Taxonomy" id="2755281"/>
    <lineage>
        <taxon>Eukaryota</taxon>
        <taxon>Metazoa</taxon>
        <taxon>Ecdysozoa</taxon>
        <taxon>Arthropoda</taxon>
        <taxon>Hexapoda</taxon>
        <taxon>Insecta</taxon>
        <taxon>Pterygota</taxon>
        <taxon>Neoptera</taxon>
        <taxon>Endopterygota</taxon>
        <taxon>Coleoptera</taxon>
        <taxon>Polyphaga</taxon>
        <taxon>Cucujiformia</taxon>
        <taxon>Tenebrionidae</taxon>
        <taxon>Zophobas</taxon>
    </lineage>
</organism>
<dbReference type="Pfam" id="PF00089">
    <property type="entry name" value="Trypsin"/>
    <property type="match status" value="1"/>
</dbReference>
<dbReference type="GO" id="GO:0004252">
    <property type="term" value="F:serine-type endopeptidase activity"/>
    <property type="evidence" value="ECO:0007669"/>
    <property type="project" value="InterPro"/>
</dbReference>
<evidence type="ECO:0000259" key="2">
    <source>
        <dbReference type="PROSITE" id="PS50240"/>
    </source>
</evidence>